<proteinExistence type="predicted"/>
<dbReference type="EMBL" id="GG738850">
    <property type="protein sequence ID" value="EFC48674.1"/>
    <property type="molecule type" value="Genomic_DNA"/>
</dbReference>
<dbReference type="KEGG" id="ngr:NAEGRDRAFT_63446"/>
<keyword evidence="2" id="KW-1185">Reference proteome</keyword>
<gene>
    <name evidence="1" type="ORF">NAEGRDRAFT_63446</name>
</gene>
<organism evidence="2">
    <name type="scientific">Naegleria gruberi</name>
    <name type="common">Amoeba</name>
    <dbReference type="NCBI Taxonomy" id="5762"/>
    <lineage>
        <taxon>Eukaryota</taxon>
        <taxon>Discoba</taxon>
        <taxon>Heterolobosea</taxon>
        <taxon>Tetramitia</taxon>
        <taxon>Eutetramitia</taxon>
        <taxon>Vahlkampfiidae</taxon>
        <taxon>Naegleria</taxon>
    </lineage>
</organism>
<dbReference type="Proteomes" id="UP000006671">
    <property type="component" value="Unassembled WGS sequence"/>
</dbReference>
<dbReference type="OMA" id="CLDTMFR"/>
<dbReference type="InParanoid" id="D2V3Q1"/>
<name>D2V3Q1_NAEGR</name>
<evidence type="ECO:0000313" key="2">
    <source>
        <dbReference type="Proteomes" id="UP000006671"/>
    </source>
</evidence>
<dbReference type="GeneID" id="8852532"/>
<sequence>MGFFGFGAKPKVENEMLENLFDIETLNRTSCWFITRHLYKTKDRQMKNYYYSCLDTMFRKLDLYRTDKQKSYNWQCQTYPDYFIVHSNLIGKKTVINPETGKEMSLEERYISMAECQTCETCPKKKLRKDVVDDKLKPALSGAFLSTFPQEWIKEMNDNSNTDKAYLPLNKKEELLNSSYCNQYRPSNPNFVPYVQKNPTDFYIPTKENFEMEKQVLKYQYCINSVMCAKTIQKCLNNLKQHSENGIIENKHLSQCMTFDQDTIKCINSI</sequence>
<dbReference type="AlphaFoldDB" id="D2V3Q1"/>
<accession>D2V3Q1</accession>
<reference evidence="1 2" key="1">
    <citation type="journal article" date="2010" name="Cell">
        <title>The genome of Naegleria gruberi illuminates early eukaryotic versatility.</title>
        <authorList>
            <person name="Fritz-Laylin L.K."/>
            <person name="Prochnik S.E."/>
            <person name="Ginger M.L."/>
            <person name="Dacks J.B."/>
            <person name="Carpenter M.L."/>
            <person name="Field M.C."/>
            <person name="Kuo A."/>
            <person name="Paredez A."/>
            <person name="Chapman J."/>
            <person name="Pham J."/>
            <person name="Shu S."/>
            <person name="Neupane R."/>
            <person name="Cipriano M."/>
            <person name="Mancuso J."/>
            <person name="Tu H."/>
            <person name="Salamov A."/>
            <person name="Lindquist E."/>
            <person name="Shapiro H."/>
            <person name="Lucas S."/>
            <person name="Grigoriev I.V."/>
            <person name="Cande W.Z."/>
            <person name="Fulton C."/>
            <person name="Rokhsar D.S."/>
            <person name="Dawson S.C."/>
        </authorList>
    </citation>
    <scope>NUCLEOTIDE SEQUENCE [LARGE SCALE GENOMIC DNA]</scope>
    <source>
        <strain evidence="1 2">NEG-M</strain>
    </source>
</reference>
<protein>
    <submittedName>
        <fullName evidence="1">Predicted protein</fullName>
    </submittedName>
</protein>
<dbReference type="RefSeq" id="XP_002681418.1">
    <property type="nucleotide sequence ID" value="XM_002681372.1"/>
</dbReference>
<dbReference type="VEuPathDB" id="AmoebaDB:NAEGRDRAFT_63446"/>
<evidence type="ECO:0000313" key="1">
    <source>
        <dbReference type="EMBL" id="EFC48674.1"/>
    </source>
</evidence>
<dbReference type="OrthoDB" id="10341608at2759"/>